<dbReference type="GO" id="GO:0008830">
    <property type="term" value="F:dTDP-4-dehydrorhamnose 3,5-epimerase activity"/>
    <property type="evidence" value="ECO:0007669"/>
    <property type="project" value="UniProtKB-EC"/>
</dbReference>
<evidence type="ECO:0000256" key="6">
    <source>
        <dbReference type="ARBA" id="ARBA00031424"/>
    </source>
</evidence>
<dbReference type="GO" id="GO:0005829">
    <property type="term" value="C:cytosol"/>
    <property type="evidence" value="ECO:0007669"/>
    <property type="project" value="TreeGrafter"/>
</dbReference>
<evidence type="ECO:0000256" key="1">
    <source>
        <dbReference type="ARBA" id="ARBA00001298"/>
    </source>
</evidence>
<dbReference type="InterPro" id="IPR011051">
    <property type="entry name" value="RmlC_Cupin_sf"/>
</dbReference>
<dbReference type="STRING" id="180197.SAMN02982919_02043"/>
<evidence type="ECO:0000313" key="9">
    <source>
        <dbReference type="EMBL" id="SER26583.1"/>
    </source>
</evidence>
<dbReference type="GO" id="GO:0019305">
    <property type="term" value="P:dTDP-rhamnose biosynthetic process"/>
    <property type="evidence" value="ECO:0007669"/>
    <property type="project" value="TreeGrafter"/>
</dbReference>
<dbReference type="GO" id="GO:0000271">
    <property type="term" value="P:polysaccharide biosynthetic process"/>
    <property type="evidence" value="ECO:0007669"/>
    <property type="project" value="TreeGrafter"/>
</dbReference>
<evidence type="ECO:0000256" key="3">
    <source>
        <dbReference type="ARBA" id="ARBA00012098"/>
    </source>
</evidence>
<dbReference type="Gene3D" id="2.60.120.10">
    <property type="entry name" value="Jelly Rolls"/>
    <property type="match status" value="1"/>
</dbReference>
<dbReference type="PANTHER" id="PTHR21047">
    <property type="entry name" value="DTDP-6-DEOXY-D-GLUCOSE-3,5 EPIMERASE"/>
    <property type="match status" value="1"/>
</dbReference>
<dbReference type="InterPro" id="IPR000888">
    <property type="entry name" value="RmlC-like"/>
</dbReference>
<feature type="active site" description="Proton acceptor" evidence="8">
    <location>
        <position position="65"/>
    </location>
</feature>
<dbReference type="InterPro" id="IPR014710">
    <property type="entry name" value="RmlC-like_jellyroll"/>
</dbReference>
<reference evidence="9 10" key="1">
    <citation type="submission" date="2016-10" db="EMBL/GenBank/DDBJ databases">
        <authorList>
            <person name="de Groot N.N."/>
        </authorList>
    </citation>
    <scope>NUCLEOTIDE SEQUENCE [LARGE SCALE GENOMIC DNA]</scope>
    <source>
        <strain evidence="9 10">ATCC 35958</strain>
    </source>
</reference>
<dbReference type="SUPFAM" id="SSF51182">
    <property type="entry name" value="RmlC-like cupins"/>
    <property type="match status" value="1"/>
</dbReference>
<dbReference type="CDD" id="cd00438">
    <property type="entry name" value="cupin_RmlC"/>
    <property type="match status" value="1"/>
</dbReference>
<sequence length="186" mass="20215">MSRFVVTATPLPGLMQIQRQPLADARGALTRLFCAQELADAGWHGPIAQINHTHTVQRSTVRGLHYQRPPAAEAKLVSCLHGAVWDVVVDLRAGSPTFLRWYATELSAENHTALLIPPGCAHGFQTLQDHTELLYLHSAPHTPSCEAAVHVSEPQLAIAWPLPIANLSARDAAHTLLPPEFEGIAL</sequence>
<evidence type="ECO:0000256" key="2">
    <source>
        <dbReference type="ARBA" id="ARBA00001997"/>
    </source>
</evidence>
<evidence type="ECO:0000256" key="4">
    <source>
        <dbReference type="ARBA" id="ARBA00019595"/>
    </source>
</evidence>
<dbReference type="PANTHER" id="PTHR21047:SF2">
    <property type="entry name" value="THYMIDINE DIPHOSPHO-4-KETO-RHAMNOSE 3,5-EPIMERASE"/>
    <property type="match status" value="1"/>
</dbReference>
<dbReference type="AlphaFoldDB" id="A0A1H9MTX7"/>
<dbReference type="Proteomes" id="UP000199766">
    <property type="component" value="Unassembled WGS sequence"/>
</dbReference>
<name>A0A1H9MTX7_9BURK</name>
<dbReference type="EMBL" id="FOGD01000006">
    <property type="protein sequence ID" value="SER26583.1"/>
    <property type="molecule type" value="Genomic_DNA"/>
</dbReference>
<evidence type="ECO:0000313" key="10">
    <source>
        <dbReference type="Proteomes" id="UP000199766"/>
    </source>
</evidence>
<dbReference type="OrthoDB" id="9800680at2"/>
<comment type="catalytic activity">
    <reaction evidence="1">
        <text>dTDP-4-dehydro-6-deoxy-alpha-D-glucose = dTDP-4-dehydro-beta-L-rhamnose</text>
        <dbReference type="Rhea" id="RHEA:16969"/>
        <dbReference type="ChEBI" id="CHEBI:57649"/>
        <dbReference type="ChEBI" id="CHEBI:62830"/>
        <dbReference type="EC" id="5.1.3.13"/>
    </reaction>
</comment>
<keyword evidence="10" id="KW-1185">Reference proteome</keyword>
<proteinExistence type="predicted"/>
<comment type="function">
    <text evidence="2">Catalyzes the epimerization of the C3' and C5'positions of dTDP-6-deoxy-D-xylo-4-hexulose, forming dTDP-6-deoxy-L-lyxo-4-hexulose.</text>
</comment>
<organism evidence="9 10">
    <name type="scientific">Giesbergeria anulus</name>
    <dbReference type="NCBI Taxonomy" id="180197"/>
    <lineage>
        <taxon>Bacteria</taxon>
        <taxon>Pseudomonadati</taxon>
        <taxon>Pseudomonadota</taxon>
        <taxon>Betaproteobacteria</taxon>
        <taxon>Burkholderiales</taxon>
        <taxon>Comamonadaceae</taxon>
        <taxon>Giesbergeria</taxon>
    </lineage>
</organism>
<evidence type="ECO:0000256" key="8">
    <source>
        <dbReference type="PIRSR" id="PIRSR600888-1"/>
    </source>
</evidence>
<evidence type="ECO:0000256" key="5">
    <source>
        <dbReference type="ARBA" id="ARBA00029758"/>
    </source>
</evidence>
<gene>
    <name evidence="9" type="ORF">SAMN02982919_02043</name>
</gene>
<dbReference type="EC" id="5.1.3.13" evidence="3"/>
<accession>A0A1H9MTX7</accession>
<protein>
    <recommendedName>
        <fullName evidence="4">dTDP-4-dehydrorhamnose 3,5-epimerase</fullName>
        <ecNumber evidence="3">5.1.3.13</ecNumber>
    </recommendedName>
    <alternativeName>
        <fullName evidence="6">Thymidine diphospho-4-keto-rhamnose 3,5-epimerase</fullName>
    </alternativeName>
    <alternativeName>
        <fullName evidence="5">dTDP-4-keto-6-deoxyglucose 3,5-epimerase</fullName>
    </alternativeName>
    <alternativeName>
        <fullName evidence="7">dTDP-6-deoxy-D-xylo-4-hexulose 3,5-epimerase</fullName>
    </alternativeName>
</protein>
<feature type="active site" description="Proton donor" evidence="8">
    <location>
        <position position="135"/>
    </location>
</feature>
<evidence type="ECO:0000256" key="7">
    <source>
        <dbReference type="ARBA" id="ARBA00033311"/>
    </source>
</evidence>
<dbReference type="Pfam" id="PF00908">
    <property type="entry name" value="dTDP_sugar_isom"/>
    <property type="match status" value="1"/>
</dbReference>
<dbReference type="RefSeq" id="WP_091456917.1">
    <property type="nucleotide sequence ID" value="NZ_FOGD01000006.1"/>
</dbReference>